<feature type="binding site" evidence="8">
    <location>
        <begin position="209"/>
        <end position="210"/>
    </location>
    <ligand>
        <name>substrate</name>
    </ligand>
</feature>
<name>A0A133UAA8_9EURY</name>
<feature type="active site" description="Proton acceptor" evidence="8">
    <location>
        <position position="208"/>
    </location>
</feature>
<comment type="caution">
    <text evidence="10">The sequence shown here is derived from an EMBL/GenBank/DDBJ whole genome shotgun (WGS) entry which is preliminary data.</text>
</comment>
<evidence type="ECO:0000256" key="3">
    <source>
        <dbReference type="ARBA" id="ARBA00013080"/>
    </source>
</evidence>
<evidence type="ECO:0000256" key="7">
    <source>
        <dbReference type="ARBA" id="ARBA00051712"/>
    </source>
</evidence>
<dbReference type="UniPathway" id="UPA00034">
    <property type="reaction ID" value="UER00025"/>
</dbReference>
<keyword evidence="6 8" id="KW-0413">Isomerase</keyword>
<feature type="binding site" evidence="8">
    <location>
        <position position="11"/>
    </location>
    <ligand>
        <name>substrate</name>
    </ligand>
</feature>
<dbReference type="Gene3D" id="3.10.310.10">
    <property type="entry name" value="Diaminopimelate Epimerase, Chain A, domain 1"/>
    <property type="match status" value="2"/>
</dbReference>
<dbReference type="Proteomes" id="UP000070373">
    <property type="component" value="Unassembled WGS sequence"/>
</dbReference>
<dbReference type="HAMAP" id="MF_00197">
    <property type="entry name" value="DAP_epimerase"/>
    <property type="match status" value="1"/>
</dbReference>
<comment type="pathway">
    <text evidence="1 8">Amino-acid biosynthesis; L-lysine biosynthesis via DAP pathway; DL-2,6-diaminopimelate from LL-2,6-diaminopimelate: step 1/1.</text>
</comment>
<feature type="active site" description="Proton donor" evidence="8">
    <location>
        <position position="76"/>
    </location>
</feature>
<accession>A0A133UAA8</accession>
<comment type="subcellular location">
    <subcellularLocation>
        <location evidence="8">Cytoplasm</location>
    </subcellularLocation>
</comment>
<feature type="binding site" evidence="8">
    <location>
        <position position="181"/>
    </location>
    <ligand>
        <name>substrate</name>
    </ligand>
</feature>
<keyword evidence="8" id="KW-0963">Cytoplasm</keyword>
<feature type="binding site" evidence="8">
    <location>
        <position position="49"/>
    </location>
    <ligand>
        <name>substrate</name>
    </ligand>
</feature>
<dbReference type="InterPro" id="IPR018510">
    <property type="entry name" value="DAP_epimerase_AS"/>
</dbReference>
<dbReference type="InterPro" id="IPR001653">
    <property type="entry name" value="DAP_epimerase_DapF"/>
</dbReference>
<dbReference type="GO" id="GO:0008837">
    <property type="term" value="F:diaminopimelate epimerase activity"/>
    <property type="evidence" value="ECO:0007669"/>
    <property type="project" value="UniProtKB-UniRule"/>
</dbReference>
<dbReference type="EC" id="5.1.1.7" evidence="3 8"/>
<feature type="binding site" evidence="8">
    <location>
        <begin position="77"/>
        <end position="78"/>
    </location>
    <ligand>
        <name>substrate</name>
    </ligand>
</feature>
<evidence type="ECO:0000256" key="1">
    <source>
        <dbReference type="ARBA" id="ARBA00005196"/>
    </source>
</evidence>
<feature type="binding site" evidence="8">
    <location>
        <begin position="199"/>
        <end position="200"/>
    </location>
    <ligand>
        <name>substrate</name>
    </ligand>
</feature>
<dbReference type="Pfam" id="PF01678">
    <property type="entry name" value="DAP_epimerase"/>
    <property type="match status" value="2"/>
</dbReference>
<keyword evidence="11" id="KW-1185">Reference proteome</keyword>
<dbReference type="NCBIfam" id="TIGR00652">
    <property type="entry name" value="DapF"/>
    <property type="match status" value="1"/>
</dbReference>
<dbReference type="PATRIC" id="fig|1698263.3.peg.270"/>
<comment type="function">
    <text evidence="8">Catalyzes the stereoinversion of LL-2,6-diaminopimelate (L,L-DAP) to meso-diaminopimelate (meso-DAP), a precursor of L-lysine.</text>
</comment>
<protein>
    <recommendedName>
        <fullName evidence="3 8">Diaminopimelate epimerase</fullName>
        <shortName evidence="8">DAP epimerase</shortName>
        <ecNumber evidence="3 8">5.1.1.7</ecNumber>
    </recommendedName>
    <alternativeName>
        <fullName evidence="8">PLP-independent amino acid racemase</fullName>
    </alternativeName>
</protein>
<dbReference type="PANTHER" id="PTHR31689:SF0">
    <property type="entry name" value="DIAMINOPIMELATE EPIMERASE"/>
    <property type="match status" value="1"/>
</dbReference>
<comment type="similarity">
    <text evidence="2 8">Belongs to the diaminopimelate epimerase family.</text>
</comment>
<dbReference type="AlphaFoldDB" id="A0A133UAA8"/>
<keyword evidence="4 8" id="KW-0028">Amino-acid biosynthesis</keyword>
<evidence type="ECO:0000313" key="10">
    <source>
        <dbReference type="EMBL" id="KXA91131.1"/>
    </source>
</evidence>
<feature type="site" description="Could be important to modulate the pK values of the two catalytic cysteine residues" evidence="8">
    <location>
        <position position="199"/>
    </location>
</feature>
<dbReference type="GO" id="GO:0009089">
    <property type="term" value="P:lysine biosynthetic process via diaminopimelate"/>
    <property type="evidence" value="ECO:0007669"/>
    <property type="project" value="UniProtKB-UniRule"/>
</dbReference>
<keyword evidence="5 8" id="KW-0457">Lysine biosynthesis</keyword>
<comment type="catalytic activity">
    <reaction evidence="7 8">
        <text>(2S,6S)-2,6-diaminopimelate = meso-2,6-diaminopimelate</text>
        <dbReference type="Rhea" id="RHEA:15393"/>
        <dbReference type="ChEBI" id="CHEBI:57609"/>
        <dbReference type="ChEBI" id="CHEBI:57791"/>
        <dbReference type="EC" id="5.1.1.7"/>
    </reaction>
</comment>
<evidence type="ECO:0000256" key="6">
    <source>
        <dbReference type="ARBA" id="ARBA00023235"/>
    </source>
</evidence>
<evidence type="ECO:0000256" key="2">
    <source>
        <dbReference type="ARBA" id="ARBA00010219"/>
    </source>
</evidence>
<evidence type="ECO:0000313" key="11">
    <source>
        <dbReference type="Proteomes" id="UP000070373"/>
    </source>
</evidence>
<proteinExistence type="inferred from homology"/>
<dbReference type="PANTHER" id="PTHR31689">
    <property type="entry name" value="DIAMINOPIMELATE EPIMERASE, CHLOROPLASTIC"/>
    <property type="match status" value="1"/>
</dbReference>
<dbReference type="EMBL" id="LHXN01000122">
    <property type="protein sequence ID" value="KXA91131.1"/>
    <property type="molecule type" value="Genomic_DNA"/>
</dbReference>
<sequence length="275" mass="30197">MKITKMHGIGNSQILVEDLGEELEARTGLSYNKIAQALCDPNFGIGSDQTLVITPSVTADFKMRVFNKDGGEAEMCGNGIRCVAKYLYDRDMISENLSIETKAGIKELWITSENGKTDVEVDMGKGELLEEDKRVNKFVGQLVSVGNPHFVIFTEDASKDLARREGPGLETAEEFQPERANIEFVKTNSSDELETYVWERGSGLTLACGTGACAVAFAAKKKGLVAREVIVKLLGGELKISIEDDNHITMEGPAEYIFEGEVSNVRKIYSNIQKS</sequence>
<feature type="site" description="Could be important to modulate the pK values of the two catalytic cysteine residues" evidence="8">
    <location>
        <position position="149"/>
    </location>
</feature>
<reference evidence="10 11" key="1">
    <citation type="journal article" date="2016" name="Sci. Rep.">
        <title>Metabolic traits of an uncultured archaeal lineage -MSBL1- from brine pools of the Red Sea.</title>
        <authorList>
            <person name="Mwirichia R."/>
            <person name="Alam I."/>
            <person name="Rashid M."/>
            <person name="Vinu M."/>
            <person name="Ba-Alawi W."/>
            <person name="Anthony Kamau A."/>
            <person name="Kamanda Ngugi D."/>
            <person name="Goker M."/>
            <person name="Klenk H.P."/>
            <person name="Bajic V."/>
            <person name="Stingl U."/>
        </authorList>
    </citation>
    <scope>NUCLEOTIDE SEQUENCE [LARGE SCALE GENOMIC DNA]</scope>
    <source>
        <strain evidence="10">SCGC-AAA259E17</strain>
    </source>
</reference>
<comment type="subunit">
    <text evidence="8">Homodimer.</text>
</comment>
<dbReference type="PROSITE" id="PS01326">
    <property type="entry name" value="DAP_EPIMERASE"/>
    <property type="match status" value="1"/>
</dbReference>
<evidence type="ECO:0000256" key="8">
    <source>
        <dbReference type="HAMAP-Rule" id="MF_00197"/>
    </source>
</evidence>
<feature type="binding site" evidence="8">
    <location>
        <position position="67"/>
    </location>
    <ligand>
        <name>substrate</name>
    </ligand>
</feature>
<gene>
    <name evidence="8" type="primary">dapF</name>
    <name evidence="10" type="ORF">AKJ64_04935</name>
</gene>
<feature type="binding site" evidence="8">
    <location>
        <position position="147"/>
    </location>
    <ligand>
        <name>substrate</name>
    </ligand>
</feature>
<organism evidence="10 11">
    <name type="scientific">candidate division MSBL1 archaeon SCGC-AAA259E17</name>
    <dbReference type="NCBI Taxonomy" id="1698263"/>
    <lineage>
        <taxon>Archaea</taxon>
        <taxon>Methanobacteriati</taxon>
        <taxon>Methanobacteriota</taxon>
        <taxon>candidate division MSBL1</taxon>
    </lineage>
</organism>
<evidence type="ECO:0000256" key="9">
    <source>
        <dbReference type="PROSITE-ProRule" id="PRU10125"/>
    </source>
</evidence>
<dbReference type="SUPFAM" id="SSF54506">
    <property type="entry name" value="Diaminopimelate epimerase-like"/>
    <property type="match status" value="2"/>
</dbReference>
<dbReference type="GO" id="GO:0005829">
    <property type="term" value="C:cytosol"/>
    <property type="evidence" value="ECO:0007669"/>
    <property type="project" value="TreeGrafter"/>
</dbReference>
<evidence type="ECO:0000256" key="5">
    <source>
        <dbReference type="ARBA" id="ARBA00023154"/>
    </source>
</evidence>
<feature type="active site" evidence="9">
    <location>
        <position position="76"/>
    </location>
</feature>
<evidence type="ECO:0000256" key="4">
    <source>
        <dbReference type="ARBA" id="ARBA00022605"/>
    </source>
</evidence>